<evidence type="ECO:0000256" key="5">
    <source>
        <dbReference type="ARBA" id="ARBA00025466"/>
    </source>
</evidence>
<keyword evidence="3" id="KW-0805">Transcription regulation</keyword>
<comment type="function">
    <text evidence="5">Involved in transvection phenomena (= synapsis-dependent gene expression), where the synaptic pairing of chromosomes carrying genes with which zeste interacts influences the expression of these genes. Zeste binds to DNA and stimulates transcription from a nearby promoter.</text>
</comment>
<evidence type="ECO:0000256" key="3">
    <source>
        <dbReference type="ARBA" id="ARBA00023015"/>
    </source>
</evidence>
<evidence type="ECO:0000313" key="7">
    <source>
        <dbReference type="EMBL" id="KYN29415.1"/>
    </source>
</evidence>
<reference evidence="7 8" key="1">
    <citation type="submission" date="2015-09" db="EMBL/GenBank/DDBJ databases">
        <title>Trachymyrmex cornetzi WGS genome.</title>
        <authorList>
            <person name="Nygaard S."/>
            <person name="Hu H."/>
            <person name="Boomsma J."/>
            <person name="Zhang G."/>
        </authorList>
    </citation>
    <scope>NUCLEOTIDE SEQUENCE [LARGE SCALE GENOMIC DNA]</scope>
    <source>
        <strain evidence="7">Tcor2-1</strain>
        <tissue evidence="7">Whole body</tissue>
    </source>
</reference>
<sequence>MSKSKHYSAVEKKIFLEILKDFKHVIEVKKSDSSTLRDKEVAWSEICKRYNDCTVILQERTVQLKKLWANLKQSQREVLTKEKQARLSTGDGPPLAEINIDPDIALITPHLMETTPVLFSSNMTENEINGKYFSI</sequence>
<name>A0A151JQA6_9HYME</name>
<dbReference type="Proteomes" id="UP000078492">
    <property type="component" value="Unassembled WGS sequence"/>
</dbReference>
<protein>
    <recommendedName>
        <fullName evidence="2">Regulatory protein zeste</fullName>
    </recommendedName>
</protein>
<evidence type="ECO:0000256" key="1">
    <source>
        <dbReference type="ARBA" id="ARBA00011764"/>
    </source>
</evidence>
<evidence type="ECO:0000256" key="2">
    <source>
        <dbReference type="ARBA" id="ARBA00016807"/>
    </source>
</evidence>
<gene>
    <name evidence="7" type="ORF">ALC57_01148</name>
</gene>
<evidence type="ECO:0000259" key="6">
    <source>
        <dbReference type="Pfam" id="PF13873"/>
    </source>
</evidence>
<dbReference type="PANTHER" id="PTHR21411">
    <property type="entry name" value="APONTIC"/>
    <property type="match status" value="1"/>
</dbReference>
<comment type="subunit">
    <text evidence="1">Self-associates forming complexes of several hundred monomers.</text>
</comment>
<proteinExistence type="predicted"/>
<organism evidence="7 8">
    <name type="scientific">Trachymyrmex cornetzi</name>
    <dbReference type="NCBI Taxonomy" id="471704"/>
    <lineage>
        <taxon>Eukaryota</taxon>
        <taxon>Metazoa</taxon>
        <taxon>Ecdysozoa</taxon>
        <taxon>Arthropoda</taxon>
        <taxon>Hexapoda</taxon>
        <taxon>Insecta</taxon>
        <taxon>Pterygota</taxon>
        <taxon>Neoptera</taxon>
        <taxon>Endopterygota</taxon>
        <taxon>Hymenoptera</taxon>
        <taxon>Apocrita</taxon>
        <taxon>Aculeata</taxon>
        <taxon>Formicoidea</taxon>
        <taxon>Formicidae</taxon>
        <taxon>Myrmicinae</taxon>
        <taxon>Trachymyrmex</taxon>
    </lineage>
</organism>
<feature type="domain" description="Myb/SANT-like DNA-binding" evidence="6">
    <location>
        <begin position="4"/>
        <end position="78"/>
    </location>
</feature>
<dbReference type="EMBL" id="KQ978655">
    <property type="protein sequence ID" value="KYN29415.1"/>
    <property type="molecule type" value="Genomic_DNA"/>
</dbReference>
<dbReference type="PANTHER" id="PTHR21411:SF0">
    <property type="entry name" value="REGULATORY PROTEIN ZESTE"/>
    <property type="match status" value="1"/>
</dbReference>
<keyword evidence="4" id="KW-0804">Transcription</keyword>
<evidence type="ECO:0000256" key="4">
    <source>
        <dbReference type="ARBA" id="ARBA00023163"/>
    </source>
</evidence>
<dbReference type="AlphaFoldDB" id="A0A151JQA6"/>
<dbReference type="Pfam" id="PF13873">
    <property type="entry name" value="Myb_DNA-bind_5"/>
    <property type="match status" value="1"/>
</dbReference>
<evidence type="ECO:0000313" key="8">
    <source>
        <dbReference type="Proteomes" id="UP000078492"/>
    </source>
</evidence>
<dbReference type="InterPro" id="IPR028002">
    <property type="entry name" value="Myb_DNA-bind_5"/>
</dbReference>
<dbReference type="STRING" id="471704.A0A151JQA6"/>
<accession>A0A151JQA6</accession>
<keyword evidence="8" id="KW-1185">Reference proteome</keyword>